<gene>
    <name evidence="7" type="ORF">EGC77_13210</name>
    <name evidence="6" type="ORF">EGC80_15720</name>
</gene>
<dbReference type="InterPro" id="IPR036388">
    <property type="entry name" value="WH-like_DNA-bd_sf"/>
</dbReference>
<dbReference type="Gene3D" id="3.40.190.10">
    <property type="entry name" value="Periplasmic binding protein-like II"/>
    <property type="match status" value="2"/>
</dbReference>
<reference evidence="6 8" key="1">
    <citation type="submission" date="2018-11" db="EMBL/GenBank/DDBJ databases">
        <title>Shewanella sp. M2.</title>
        <authorList>
            <person name="Hwang Y.J."/>
            <person name="Hwang C.Y."/>
        </authorList>
    </citation>
    <scope>NUCLEOTIDE SEQUENCE [LARGE SCALE GENOMIC DNA]</scope>
    <source>
        <strain evidence="6 8">M2</strain>
    </source>
</reference>
<dbReference type="InterPro" id="IPR005119">
    <property type="entry name" value="LysR_subst-bd"/>
</dbReference>
<dbReference type="Gene3D" id="1.10.10.10">
    <property type="entry name" value="Winged helix-like DNA-binding domain superfamily/Winged helix DNA-binding domain"/>
    <property type="match status" value="1"/>
</dbReference>
<dbReference type="SUPFAM" id="SSF53850">
    <property type="entry name" value="Periplasmic binding protein-like II"/>
    <property type="match status" value="1"/>
</dbReference>
<evidence type="ECO:0000256" key="2">
    <source>
        <dbReference type="ARBA" id="ARBA00023015"/>
    </source>
</evidence>
<evidence type="ECO:0000313" key="8">
    <source>
        <dbReference type="Proteomes" id="UP000273778"/>
    </source>
</evidence>
<dbReference type="Pfam" id="PF00126">
    <property type="entry name" value="HTH_1"/>
    <property type="match status" value="1"/>
</dbReference>
<dbReference type="Pfam" id="PF03466">
    <property type="entry name" value="LysR_substrate"/>
    <property type="match status" value="1"/>
</dbReference>
<organism evidence="7 9">
    <name type="scientific">Shewanella psychromarinicola</name>
    <dbReference type="NCBI Taxonomy" id="2487742"/>
    <lineage>
        <taxon>Bacteria</taxon>
        <taxon>Pseudomonadati</taxon>
        <taxon>Pseudomonadota</taxon>
        <taxon>Gammaproteobacteria</taxon>
        <taxon>Alteromonadales</taxon>
        <taxon>Shewanellaceae</taxon>
        <taxon>Shewanella</taxon>
    </lineage>
</organism>
<reference evidence="9" key="2">
    <citation type="submission" date="2018-11" db="EMBL/GenBank/DDBJ databases">
        <title>Shewanella sp. R106.</title>
        <authorList>
            <person name="Hwang Y.J."/>
            <person name="Hwang C.Y."/>
        </authorList>
    </citation>
    <scope>NUCLEOTIDE SEQUENCE [LARGE SCALE GENOMIC DNA]</scope>
    <source>
        <strain evidence="9">R106</strain>
    </source>
</reference>
<accession>A0A3N4E117</accession>
<dbReference type="PANTHER" id="PTHR30118">
    <property type="entry name" value="HTH-TYPE TRANSCRIPTIONAL REGULATOR LEUO-RELATED"/>
    <property type="match status" value="1"/>
</dbReference>
<dbReference type="SUPFAM" id="SSF46785">
    <property type="entry name" value="Winged helix' DNA-binding domain"/>
    <property type="match status" value="1"/>
</dbReference>
<feature type="domain" description="HTH lysR-type" evidence="5">
    <location>
        <begin position="3"/>
        <end position="60"/>
    </location>
</feature>
<evidence type="ECO:0000259" key="5">
    <source>
        <dbReference type="PROSITE" id="PS50931"/>
    </source>
</evidence>
<dbReference type="PANTHER" id="PTHR30118:SF15">
    <property type="entry name" value="TRANSCRIPTIONAL REGULATORY PROTEIN"/>
    <property type="match status" value="1"/>
</dbReference>
<dbReference type="PRINTS" id="PR00039">
    <property type="entry name" value="HTHLYSR"/>
</dbReference>
<dbReference type="GO" id="GO:0003677">
    <property type="term" value="F:DNA binding"/>
    <property type="evidence" value="ECO:0007669"/>
    <property type="project" value="UniProtKB-KW"/>
</dbReference>
<dbReference type="Proteomes" id="UP000273778">
    <property type="component" value="Chromosome"/>
</dbReference>
<dbReference type="InterPro" id="IPR037402">
    <property type="entry name" value="YidZ_PBP2"/>
</dbReference>
<dbReference type="OrthoDB" id="8839911at2"/>
<dbReference type="CDD" id="cd08417">
    <property type="entry name" value="PBP2_Nitroaromatics_like"/>
    <property type="match status" value="1"/>
</dbReference>
<reference evidence="7" key="3">
    <citation type="submission" date="2018-11" db="EMBL/GenBank/DDBJ databases">
        <authorList>
            <person name="Hwang Y.J."/>
            <person name="Hwang C.Y."/>
        </authorList>
    </citation>
    <scope>NUCLEOTIDE SEQUENCE</scope>
    <source>
        <strain evidence="7">R106</strain>
    </source>
</reference>
<dbReference type="Proteomes" id="UP000278855">
    <property type="component" value="Unassembled WGS sequence"/>
</dbReference>
<evidence type="ECO:0000313" key="6">
    <source>
        <dbReference type="EMBL" id="AZG36180.1"/>
    </source>
</evidence>
<dbReference type="GO" id="GO:0003700">
    <property type="term" value="F:DNA-binding transcription factor activity"/>
    <property type="evidence" value="ECO:0007669"/>
    <property type="project" value="InterPro"/>
</dbReference>
<dbReference type="InterPro" id="IPR050389">
    <property type="entry name" value="LysR-type_TF"/>
</dbReference>
<sequence length="304" mass="34162">MKIDLNLFVVFDAIYCEGNITKAASVLNLSQPAVSHSLGKLRTHFDDALFIRQGNEMRPTPVAKNVIDDVREALHQLQVCLVQSRQFEPLTSRKSFSLSLHGSLEPYYLPILQQSLSLESPAINLRSNKRVRRTELENKLASGDIDLAIDTLIPVSNNILHTQLEVDQLVVISRKNHPAIAEKLDLKTYLHLEHILVSSRSIGPGLEDFELSRIGLHRKISLRCQHALSACRVILNNDMLLTLPKTAAAMYSQMLDIAIHPMPVALPDIGVHLYWHVNVDKEPANKWLRNKMIIAASNTKITIT</sequence>
<evidence type="ECO:0000313" key="7">
    <source>
        <dbReference type="EMBL" id="RPA31869.1"/>
    </source>
</evidence>
<dbReference type="RefSeq" id="WP_101031324.1">
    <property type="nucleotide sequence ID" value="NZ_CP034073.1"/>
</dbReference>
<name>A0A3N4E117_9GAMM</name>
<keyword evidence="3" id="KW-0238">DNA-binding</keyword>
<keyword evidence="8" id="KW-1185">Reference proteome</keyword>
<protein>
    <submittedName>
        <fullName evidence="7">LysR family transcriptional regulator</fullName>
    </submittedName>
</protein>
<proteinExistence type="inferred from homology"/>
<dbReference type="PROSITE" id="PS50931">
    <property type="entry name" value="HTH_LYSR"/>
    <property type="match status" value="1"/>
</dbReference>
<dbReference type="EMBL" id="CP034073">
    <property type="protein sequence ID" value="AZG36180.1"/>
    <property type="molecule type" value="Genomic_DNA"/>
</dbReference>
<dbReference type="EMBL" id="RKKB01000004">
    <property type="protein sequence ID" value="RPA31869.1"/>
    <property type="molecule type" value="Genomic_DNA"/>
</dbReference>
<evidence type="ECO:0000256" key="4">
    <source>
        <dbReference type="ARBA" id="ARBA00023163"/>
    </source>
</evidence>
<keyword evidence="4" id="KW-0804">Transcription</keyword>
<dbReference type="InterPro" id="IPR036390">
    <property type="entry name" value="WH_DNA-bd_sf"/>
</dbReference>
<dbReference type="InterPro" id="IPR000847">
    <property type="entry name" value="LysR_HTH_N"/>
</dbReference>
<keyword evidence="2" id="KW-0805">Transcription regulation</keyword>
<dbReference type="KEGG" id="spsr:EGC80_15720"/>
<dbReference type="AlphaFoldDB" id="A0A3N4E117"/>
<evidence type="ECO:0000256" key="1">
    <source>
        <dbReference type="ARBA" id="ARBA00009437"/>
    </source>
</evidence>
<evidence type="ECO:0000313" key="9">
    <source>
        <dbReference type="Proteomes" id="UP000278855"/>
    </source>
</evidence>
<comment type="similarity">
    <text evidence="1">Belongs to the LysR transcriptional regulatory family.</text>
</comment>
<evidence type="ECO:0000256" key="3">
    <source>
        <dbReference type="ARBA" id="ARBA00023125"/>
    </source>
</evidence>